<dbReference type="EMBL" id="JAPZBU010000006">
    <property type="protein sequence ID" value="KAJ5398009.1"/>
    <property type="molecule type" value="Genomic_DNA"/>
</dbReference>
<gene>
    <name evidence="2" type="ORF">N7509_006122</name>
</gene>
<sequence length="109" mass="12487">MLSERRKWHNSQAESKQVISQPFNSSHPLLAPRTELAPKTDDQPSPRKPTQARRRKNHTAAKVSTRSISKRRLSPRSPVLHNFPPKDVREDIRGPVWESQSVDRDFASG</sequence>
<evidence type="ECO:0000313" key="3">
    <source>
        <dbReference type="Proteomes" id="UP001147747"/>
    </source>
</evidence>
<feature type="compositionally biased region" description="Basic residues" evidence="1">
    <location>
        <begin position="50"/>
        <end position="59"/>
    </location>
</feature>
<reference evidence="2" key="1">
    <citation type="submission" date="2022-12" db="EMBL/GenBank/DDBJ databases">
        <authorList>
            <person name="Petersen C."/>
        </authorList>
    </citation>
    <scope>NUCLEOTIDE SEQUENCE</scope>
    <source>
        <strain evidence="2">IBT 29677</strain>
    </source>
</reference>
<evidence type="ECO:0000313" key="2">
    <source>
        <dbReference type="EMBL" id="KAJ5398009.1"/>
    </source>
</evidence>
<feature type="compositionally biased region" description="Polar residues" evidence="1">
    <location>
        <begin position="10"/>
        <end position="27"/>
    </location>
</feature>
<dbReference type="OrthoDB" id="4253591at2759"/>
<dbReference type="RefSeq" id="XP_056490061.1">
    <property type="nucleotide sequence ID" value="XM_056630759.1"/>
</dbReference>
<feature type="compositionally biased region" description="Basic and acidic residues" evidence="1">
    <location>
        <begin position="36"/>
        <end position="45"/>
    </location>
</feature>
<comment type="caution">
    <text evidence="2">The sequence shown here is derived from an EMBL/GenBank/DDBJ whole genome shotgun (WGS) entry which is preliminary data.</text>
</comment>
<organism evidence="2 3">
    <name type="scientific">Penicillium cosmopolitanum</name>
    <dbReference type="NCBI Taxonomy" id="1131564"/>
    <lineage>
        <taxon>Eukaryota</taxon>
        <taxon>Fungi</taxon>
        <taxon>Dikarya</taxon>
        <taxon>Ascomycota</taxon>
        <taxon>Pezizomycotina</taxon>
        <taxon>Eurotiomycetes</taxon>
        <taxon>Eurotiomycetidae</taxon>
        <taxon>Eurotiales</taxon>
        <taxon>Aspergillaceae</taxon>
        <taxon>Penicillium</taxon>
    </lineage>
</organism>
<reference evidence="2" key="2">
    <citation type="journal article" date="2023" name="IMA Fungus">
        <title>Comparative genomic study of the Penicillium genus elucidates a diverse pangenome and 15 lateral gene transfer events.</title>
        <authorList>
            <person name="Petersen C."/>
            <person name="Sorensen T."/>
            <person name="Nielsen M.R."/>
            <person name="Sondergaard T.E."/>
            <person name="Sorensen J.L."/>
            <person name="Fitzpatrick D.A."/>
            <person name="Frisvad J.C."/>
            <person name="Nielsen K.L."/>
        </authorList>
    </citation>
    <scope>NUCLEOTIDE SEQUENCE</scope>
    <source>
        <strain evidence="2">IBT 29677</strain>
    </source>
</reference>
<accession>A0A9W9W3E7</accession>
<feature type="compositionally biased region" description="Basic and acidic residues" evidence="1">
    <location>
        <begin position="84"/>
        <end position="93"/>
    </location>
</feature>
<keyword evidence="3" id="KW-1185">Reference proteome</keyword>
<proteinExistence type="predicted"/>
<dbReference type="GeneID" id="81369739"/>
<protein>
    <submittedName>
        <fullName evidence="2">Uncharacterized protein</fullName>
    </submittedName>
</protein>
<name>A0A9W9W3E7_9EURO</name>
<evidence type="ECO:0000256" key="1">
    <source>
        <dbReference type="SAM" id="MobiDB-lite"/>
    </source>
</evidence>
<dbReference type="Proteomes" id="UP001147747">
    <property type="component" value="Unassembled WGS sequence"/>
</dbReference>
<feature type="region of interest" description="Disordered" evidence="1">
    <location>
        <begin position="1"/>
        <end position="109"/>
    </location>
</feature>
<dbReference type="AlphaFoldDB" id="A0A9W9W3E7"/>